<proteinExistence type="predicted"/>
<dbReference type="EMBL" id="CM002292">
    <property type="protein sequence ID" value="ESW21786.1"/>
    <property type="molecule type" value="Genomic_DNA"/>
</dbReference>
<accession>V7BYU9</accession>
<gene>
    <name evidence="1" type="ORF">PHAVU_005G099000g</name>
</gene>
<name>V7BYU9_PHAVU</name>
<organism evidence="1 2">
    <name type="scientific">Phaseolus vulgaris</name>
    <name type="common">Kidney bean</name>
    <name type="synonym">French bean</name>
    <dbReference type="NCBI Taxonomy" id="3885"/>
    <lineage>
        <taxon>Eukaryota</taxon>
        <taxon>Viridiplantae</taxon>
        <taxon>Streptophyta</taxon>
        <taxon>Embryophyta</taxon>
        <taxon>Tracheophyta</taxon>
        <taxon>Spermatophyta</taxon>
        <taxon>Magnoliopsida</taxon>
        <taxon>eudicotyledons</taxon>
        <taxon>Gunneridae</taxon>
        <taxon>Pentapetalae</taxon>
        <taxon>rosids</taxon>
        <taxon>fabids</taxon>
        <taxon>Fabales</taxon>
        <taxon>Fabaceae</taxon>
        <taxon>Papilionoideae</taxon>
        <taxon>50 kb inversion clade</taxon>
        <taxon>NPAAA clade</taxon>
        <taxon>indigoferoid/millettioid clade</taxon>
        <taxon>Phaseoleae</taxon>
        <taxon>Phaseolus</taxon>
    </lineage>
</organism>
<reference evidence="2" key="1">
    <citation type="journal article" date="2014" name="Nat. Genet.">
        <title>A reference genome for common bean and genome-wide analysis of dual domestications.</title>
        <authorList>
            <person name="Schmutz J."/>
            <person name="McClean P.E."/>
            <person name="Mamidi S."/>
            <person name="Wu G.A."/>
            <person name="Cannon S.B."/>
            <person name="Grimwood J."/>
            <person name="Jenkins J."/>
            <person name="Shu S."/>
            <person name="Song Q."/>
            <person name="Chavarro C."/>
            <person name="Torres-Torres M."/>
            <person name="Geffroy V."/>
            <person name="Moghaddam S.M."/>
            <person name="Gao D."/>
            <person name="Abernathy B."/>
            <person name="Barry K."/>
            <person name="Blair M."/>
            <person name="Brick M.A."/>
            <person name="Chovatia M."/>
            <person name="Gepts P."/>
            <person name="Goodstein D.M."/>
            <person name="Gonzales M."/>
            <person name="Hellsten U."/>
            <person name="Hyten D.L."/>
            <person name="Jia G."/>
            <person name="Kelly J.D."/>
            <person name="Kudrna D."/>
            <person name="Lee R."/>
            <person name="Richard M.M."/>
            <person name="Miklas P.N."/>
            <person name="Osorno J.M."/>
            <person name="Rodrigues J."/>
            <person name="Thareau V."/>
            <person name="Urrea C.A."/>
            <person name="Wang M."/>
            <person name="Yu Y."/>
            <person name="Zhang M."/>
            <person name="Wing R.A."/>
            <person name="Cregan P.B."/>
            <person name="Rokhsar D.S."/>
            <person name="Jackson S.A."/>
        </authorList>
    </citation>
    <scope>NUCLEOTIDE SEQUENCE [LARGE SCALE GENOMIC DNA]</scope>
    <source>
        <strain evidence="2">cv. G19833</strain>
    </source>
</reference>
<dbReference type="Gramene" id="ESW21786">
    <property type="protein sequence ID" value="ESW21786"/>
    <property type="gene ID" value="PHAVU_005G099000g"/>
</dbReference>
<dbReference type="SMR" id="V7BYU9"/>
<dbReference type="Proteomes" id="UP000000226">
    <property type="component" value="Chromosome 5"/>
</dbReference>
<dbReference type="AlphaFoldDB" id="V7BYU9"/>
<sequence length="121" mass="14022">MQNMRQELDDAKFHMSDEVYEISHDRDDFLEKLQRTVEDYARHREERQVANRGWESTESMLQNKVSTLDVALEAAKDEVSRSFVDGFNGAIEQFKVLQPNVDTSPLDPFKSVVDGKIVDEE</sequence>
<protein>
    <submittedName>
        <fullName evidence="1">Uncharacterized protein</fullName>
    </submittedName>
</protein>
<evidence type="ECO:0000313" key="1">
    <source>
        <dbReference type="EMBL" id="ESW21786.1"/>
    </source>
</evidence>
<dbReference type="OrthoDB" id="1436877at2759"/>
<keyword evidence="2" id="KW-1185">Reference proteome</keyword>
<evidence type="ECO:0000313" key="2">
    <source>
        <dbReference type="Proteomes" id="UP000000226"/>
    </source>
</evidence>